<evidence type="ECO:0000313" key="8">
    <source>
        <dbReference type="EMBL" id="KAF3450643.1"/>
    </source>
</evidence>
<evidence type="ECO:0000256" key="1">
    <source>
        <dbReference type="ARBA" id="ARBA00006153"/>
    </source>
</evidence>
<dbReference type="InterPro" id="IPR017439">
    <property type="entry name" value="Amidohydrolase"/>
</dbReference>
<feature type="domain" description="Peptidase M20 dimerisation" evidence="7">
    <location>
        <begin position="226"/>
        <end position="313"/>
    </location>
</feature>
<dbReference type="InterPro" id="IPR036264">
    <property type="entry name" value="Bact_exopeptidase_dim_dom"/>
</dbReference>
<dbReference type="PIRSF" id="PIRSF005962">
    <property type="entry name" value="Pept_M20D_amidohydro"/>
    <property type="match status" value="1"/>
</dbReference>
<dbReference type="GO" id="GO:0005783">
    <property type="term" value="C:endoplasmic reticulum"/>
    <property type="evidence" value="ECO:0007669"/>
    <property type="project" value="TreeGrafter"/>
</dbReference>
<feature type="signal peptide" evidence="6">
    <location>
        <begin position="1"/>
        <end position="15"/>
    </location>
</feature>
<dbReference type="SUPFAM" id="SSF55031">
    <property type="entry name" value="Bacterial exopeptidase dimerisation domain"/>
    <property type="match status" value="1"/>
</dbReference>
<evidence type="ECO:0000256" key="6">
    <source>
        <dbReference type="SAM" id="SignalP"/>
    </source>
</evidence>
<gene>
    <name evidence="8" type="ORF">FNV43_RR06732</name>
</gene>
<evidence type="ECO:0000256" key="2">
    <source>
        <dbReference type="ARBA" id="ARBA00022729"/>
    </source>
</evidence>
<dbReference type="SUPFAM" id="SSF53187">
    <property type="entry name" value="Zn-dependent exopeptidases"/>
    <property type="match status" value="1"/>
</dbReference>
<keyword evidence="5" id="KW-0479">Metal-binding</keyword>
<dbReference type="GO" id="GO:0046872">
    <property type="term" value="F:metal ion binding"/>
    <property type="evidence" value="ECO:0007669"/>
    <property type="project" value="UniProtKB-KW"/>
</dbReference>
<dbReference type="OrthoDB" id="6119954at2759"/>
<dbReference type="GO" id="GO:0010179">
    <property type="term" value="F:IAA-Ala conjugate hydrolase activity"/>
    <property type="evidence" value="ECO:0007669"/>
    <property type="project" value="TreeGrafter"/>
</dbReference>
<feature type="binding site" evidence="5">
    <location>
        <position position="397"/>
    </location>
    <ligand>
        <name>Mn(2+)</name>
        <dbReference type="ChEBI" id="CHEBI:29035"/>
        <label>1</label>
    </ligand>
</feature>
<keyword evidence="3" id="KW-0378">Hydrolase</keyword>
<dbReference type="PANTHER" id="PTHR11014">
    <property type="entry name" value="PEPTIDASE M20 FAMILY MEMBER"/>
    <property type="match status" value="1"/>
</dbReference>
<feature type="binding site" evidence="5">
    <location>
        <position position="174"/>
    </location>
    <ligand>
        <name>Mn(2+)</name>
        <dbReference type="ChEBI" id="CHEBI:29035"/>
        <label>2</label>
    </ligand>
</feature>
<feature type="chain" id="PRO_5035467349" description="Peptidase M20 dimerisation domain-containing protein" evidence="6">
    <location>
        <begin position="16"/>
        <end position="441"/>
    </location>
</feature>
<organism evidence="8 9">
    <name type="scientific">Rhamnella rubrinervis</name>
    <dbReference type="NCBI Taxonomy" id="2594499"/>
    <lineage>
        <taxon>Eukaryota</taxon>
        <taxon>Viridiplantae</taxon>
        <taxon>Streptophyta</taxon>
        <taxon>Embryophyta</taxon>
        <taxon>Tracheophyta</taxon>
        <taxon>Spermatophyta</taxon>
        <taxon>Magnoliopsida</taxon>
        <taxon>eudicotyledons</taxon>
        <taxon>Gunneridae</taxon>
        <taxon>Pentapetalae</taxon>
        <taxon>rosids</taxon>
        <taxon>fabids</taxon>
        <taxon>Rosales</taxon>
        <taxon>Rhamnaceae</taxon>
        <taxon>rhamnoid group</taxon>
        <taxon>Rhamneae</taxon>
        <taxon>Rhamnella</taxon>
    </lineage>
</organism>
<dbReference type="Pfam" id="PF07687">
    <property type="entry name" value="M20_dimer"/>
    <property type="match status" value="1"/>
</dbReference>
<dbReference type="InterPro" id="IPR002933">
    <property type="entry name" value="Peptidase_M20"/>
</dbReference>
<dbReference type="InterPro" id="IPR044757">
    <property type="entry name" value="ILR1-like_Hyd"/>
</dbReference>
<feature type="binding site" evidence="5">
    <location>
        <position position="138"/>
    </location>
    <ligand>
        <name>Mn(2+)</name>
        <dbReference type="ChEBI" id="CHEBI:29035"/>
        <label>2</label>
    </ligand>
</feature>
<dbReference type="EMBL" id="VOIH02000003">
    <property type="protein sequence ID" value="KAF3450643.1"/>
    <property type="molecule type" value="Genomic_DNA"/>
</dbReference>
<feature type="binding site" evidence="5">
    <location>
        <position position="140"/>
    </location>
    <ligand>
        <name>Mn(2+)</name>
        <dbReference type="ChEBI" id="CHEBI:29035"/>
        <label>2</label>
    </ligand>
</feature>
<accession>A0A8K0HF63</accession>
<comment type="similarity">
    <text evidence="1">Belongs to the peptidase M20 family.</text>
</comment>
<protein>
    <recommendedName>
        <fullName evidence="7">Peptidase M20 dimerisation domain-containing protein</fullName>
    </recommendedName>
</protein>
<dbReference type="InterPro" id="IPR011650">
    <property type="entry name" value="Peptidase_M20_dimer"/>
</dbReference>
<feature type="binding site" evidence="5">
    <location>
        <position position="198"/>
    </location>
    <ligand>
        <name>Mn(2+)</name>
        <dbReference type="ChEBI" id="CHEBI:29035"/>
        <label>2</label>
    </ligand>
</feature>
<dbReference type="CDD" id="cd08017">
    <property type="entry name" value="M20_IAA_Hyd"/>
    <property type="match status" value="1"/>
</dbReference>
<dbReference type="AlphaFoldDB" id="A0A8K0HF63"/>
<evidence type="ECO:0000259" key="7">
    <source>
        <dbReference type="Pfam" id="PF07687"/>
    </source>
</evidence>
<dbReference type="Gene3D" id="3.40.630.10">
    <property type="entry name" value="Zn peptidases"/>
    <property type="match status" value="1"/>
</dbReference>
<dbReference type="FunFam" id="3.30.70.360:FF:000001">
    <property type="entry name" value="N-acetyldiaminopimelate deacetylase"/>
    <property type="match status" value="1"/>
</dbReference>
<dbReference type="NCBIfam" id="TIGR01891">
    <property type="entry name" value="amidohydrolases"/>
    <property type="match status" value="1"/>
</dbReference>
<evidence type="ECO:0000256" key="5">
    <source>
        <dbReference type="PIRSR" id="PIRSR005962-1"/>
    </source>
</evidence>
<dbReference type="Proteomes" id="UP000796880">
    <property type="component" value="Unassembled WGS sequence"/>
</dbReference>
<keyword evidence="4 5" id="KW-0464">Manganese</keyword>
<evidence type="ECO:0000313" key="9">
    <source>
        <dbReference type="Proteomes" id="UP000796880"/>
    </source>
</evidence>
<reference evidence="8" key="1">
    <citation type="submission" date="2020-03" db="EMBL/GenBank/DDBJ databases">
        <title>A high-quality chromosome-level genome assembly of a woody plant with both climbing and erect habits, Rhamnella rubrinervis.</title>
        <authorList>
            <person name="Lu Z."/>
            <person name="Yang Y."/>
            <person name="Zhu X."/>
            <person name="Sun Y."/>
        </authorList>
    </citation>
    <scope>NUCLEOTIDE SEQUENCE</scope>
    <source>
        <strain evidence="8">BYM</strain>
        <tissue evidence="8">Leaf</tissue>
    </source>
</reference>
<comment type="caution">
    <text evidence="8">The sequence shown here is derived from an EMBL/GenBank/DDBJ whole genome shotgun (WGS) entry which is preliminary data.</text>
</comment>
<comment type="cofactor">
    <cofactor evidence="5">
        <name>Mn(2+)</name>
        <dbReference type="ChEBI" id="CHEBI:29035"/>
    </cofactor>
    <text evidence="5">The Mn(2+) ion enhances activity.</text>
</comment>
<keyword evidence="9" id="KW-1185">Reference proteome</keyword>
<keyword evidence="2 6" id="KW-0732">Signal</keyword>
<name>A0A8K0HF63_9ROSA</name>
<dbReference type="Pfam" id="PF01546">
    <property type="entry name" value="Peptidase_M20"/>
    <property type="match status" value="1"/>
</dbReference>
<sequence>MVFLKWVSFILFVLGQCVPTLPSDSSFSSNGLSQIPSKFLNFAKKPELFDWMVGIRRKIHENPELGFEEFETNKLIRAELDKLGINYRYPVATTGVVGYVGTGKPPFVAIRADMDALAMQEMVDWEHKSKIPGKMHACGHDAHVAMLLGAAKILKEYQKELQGTVVLVFQPAEEEGGGAEKVLEAEALEDVDAIFGLHVEPRLPAGEVFSRPGPILAGGGYFEALISGKGGHAAIPQRSIDPILAASNVILSLQHIVSREADPLDSQVVTVSKFQGGGAFNVIPDSVTVGGTFRAFTKETVMQLRQRIDEVITGQAAVQRCNASVNFPESFPPTINHEVLHEHFHKVAGEMLGIHKVKDMKPTMGSEDFSFFQEEIPGYFFFLGMQNQTFGQLQPEHSPHFQINEDVLPLGSALHASLAATYLFEFQSQLHLQQGNFHDEL</sequence>
<evidence type="ECO:0000256" key="3">
    <source>
        <dbReference type="ARBA" id="ARBA00022801"/>
    </source>
</evidence>
<dbReference type="PANTHER" id="PTHR11014:SF55">
    <property type="entry name" value="IAA-AMINO ACID HYDROLASE ILR1-LIKE 4"/>
    <property type="match status" value="1"/>
</dbReference>
<evidence type="ECO:0000256" key="4">
    <source>
        <dbReference type="ARBA" id="ARBA00023211"/>
    </source>
</evidence>
<dbReference type="Gene3D" id="3.30.70.360">
    <property type="match status" value="1"/>
</dbReference>
<proteinExistence type="inferred from homology"/>
<dbReference type="GO" id="GO:0009850">
    <property type="term" value="P:auxin metabolic process"/>
    <property type="evidence" value="ECO:0007669"/>
    <property type="project" value="InterPro"/>
</dbReference>